<dbReference type="Proteomes" id="UP000314982">
    <property type="component" value="Unassembled WGS sequence"/>
</dbReference>
<evidence type="ECO:0000256" key="2">
    <source>
        <dbReference type="ARBA" id="ARBA00010401"/>
    </source>
</evidence>
<dbReference type="GO" id="GO:0003983">
    <property type="term" value="F:UTP:glucose-1-phosphate uridylyltransferase activity"/>
    <property type="evidence" value="ECO:0007669"/>
    <property type="project" value="UniProtKB-EC"/>
</dbReference>
<evidence type="ECO:0000256" key="3">
    <source>
        <dbReference type="ARBA" id="ARBA00011823"/>
    </source>
</evidence>
<dbReference type="GeneTree" id="ENSGT00940000153464"/>
<dbReference type="STRING" id="62062.ENSHHUP00000026900"/>
<dbReference type="AlphaFoldDB" id="A0A4W5LP02"/>
<evidence type="ECO:0000313" key="11">
    <source>
        <dbReference type="Proteomes" id="UP000314982"/>
    </source>
</evidence>
<dbReference type="Ensembl" id="ENSHHUT00000027964.1">
    <property type="protein sequence ID" value="ENSHHUP00000026900.1"/>
    <property type="gene ID" value="ENSHHUG00000017033.1"/>
</dbReference>
<dbReference type="SUPFAM" id="SSF53448">
    <property type="entry name" value="Nucleotide-diphospho-sugar transferases"/>
    <property type="match status" value="1"/>
</dbReference>
<evidence type="ECO:0000256" key="6">
    <source>
        <dbReference type="ARBA" id="ARBA00022679"/>
    </source>
</evidence>
<dbReference type="UniPathway" id="UPA00164"/>
<comment type="similarity">
    <text evidence="2">Belongs to the UDPGP type 1 family.</text>
</comment>
<evidence type="ECO:0000256" key="5">
    <source>
        <dbReference type="ARBA" id="ARBA00019048"/>
    </source>
</evidence>
<dbReference type="InterPro" id="IPR029044">
    <property type="entry name" value="Nucleotide-diphossugar_trans"/>
</dbReference>
<reference evidence="10" key="2">
    <citation type="submission" date="2025-08" db="UniProtKB">
        <authorList>
            <consortium name="Ensembl"/>
        </authorList>
    </citation>
    <scope>IDENTIFICATION</scope>
</reference>
<comment type="subunit">
    <text evidence="3">Homooctamer.</text>
</comment>
<dbReference type="EC" id="2.7.7.9" evidence="4"/>
<evidence type="ECO:0000256" key="8">
    <source>
        <dbReference type="ARBA" id="ARBA00023579"/>
    </source>
</evidence>
<proteinExistence type="inferred from homology"/>
<sequence>MGILIKYQNTPPSLPLSLSLQEYIFVSNIDNLGATVDLNILHHLVSQPNGKRCEFIMEVTDKTRADVKGGTLIQYDDKLRLLEIAQVPKAHVDEFKSVTKFKIFNTNNLWISLGAIKRLQEQNAMDMEIIVNPKVRGQTGRHTHTHTPQTACRLCIGQHTHTKTI</sequence>
<comment type="catalytic activity">
    <reaction evidence="9">
        <text>alpha-D-glucose 1-phosphate + UTP + H(+) = UDP-alpha-D-glucose + diphosphate</text>
        <dbReference type="Rhea" id="RHEA:19889"/>
        <dbReference type="ChEBI" id="CHEBI:15378"/>
        <dbReference type="ChEBI" id="CHEBI:33019"/>
        <dbReference type="ChEBI" id="CHEBI:46398"/>
        <dbReference type="ChEBI" id="CHEBI:58601"/>
        <dbReference type="ChEBI" id="CHEBI:58885"/>
        <dbReference type="EC" id="2.7.7.9"/>
    </reaction>
    <physiologicalReaction direction="left-to-right" evidence="9">
        <dbReference type="Rhea" id="RHEA:19890"/>
    </physiologicalReaction>
</comment>
<evidence type="ECO:0000256" key="4">
    <source>
        <dbReference type="ARBA" id="ARBA00012415"/>
    </source>
</evidence>
<reference evidence="10" key="3">
    <citation type="submission" date="2025-09" db="UniProtKB">
        <authorList>
            <consortium name="Ensembl"/>
        </authorList>
    </citation>
    <scope>IDENTIFICATION</scope>
</reference>
<evidence type="ECO:0000256" key="9">
    <source>
        <dbReference type="ARBA" id="ARBA00047432"/>
    </source>
</evidence>
<protein>
    <recommendedName>
        <fullName evidence="5">UTP--glucose-1-phosphate uridylyltransferase</fullName>
        <ecNumber evidence="4">2.7.7.9</ecNumber>
    </recommendedName>
</protein>
<dbReference type="InterPro" id="IPR016267">
    <property type="entry name" value="UDPGP_trans"/>
</dbReference>
<dbReference type="Gene3D" id="3.90.550.10">
    <property type="entry name" value="Spore Coat Polysaccharide Biosynthesis Protein SpsA, Chain A"/>
    <property type="match status" value="1"/>
</dbReference>
<dbReference type="GO" id="GO:0005978">
    <property type="term" value="P:glycogen biosynthetic process"/>
    <property type="evidence" value="ECO:0007669"/>
    <property type="project" value="UniProtKB-UniPathway"/>
</dbReference>
<keyword evidence="11" id="KW-1185">Reference proteome</keyword>
<comment type="function">
    <text evidence="8">UTP--glucose-1-phosphate uridylyltransferase catalyzing the conversion of glucose-1-phosphate into UDP-glucose, a crucial precursor for the production of glycogen.</text>
</comment>
<dbReference type="InterPro" id="IPR002618">
    <property type="entry name" value="UDPGP_fam"/>
</dbReference>
<dbReference type="GO" id="GO:0006011">
    <property type="term" value="P:UDP-alpha-D-glucose metabolic process"/>
    <property type="evidence" value="ECO:0007669"/>
    <property type="project" value="InterPro"/>
</dbReference>
<dbReference type="Pfam" id="PF01704">
    <property type="entry name" value="UDPGP"/>
    <property type="match status" value="1"/>
</dbReference>
<reference evidence="11" key="1">
    <citation type="submission" date="2018-06" db="EMBL/GenBank/DDBJ databases">
        <title>Genome assembly of Danube salmon.</title>
        <authorList>
            <person name="Macqueen D.J."/>
            <person name="Gundappa M.K."/>
        </authorList>
    </citation>
    <scope>NUCLEOTIDE SEQUENCE [LARGE SCALE GENOMIC DNA]</scope>
</reference>
<organism evidence="10 11">
    <name type="scientific">Hucho hucho</name>
    <name type="common">huchen</name>
    <dbReference type="NCBI Taxonomy" id="62062"/>
    <lineage>
        <taxon>Eukaryota</taxon>
        <taxon>Metazoa</taxon>
        <taxon>Chordata</taxon>
        <taxon>Craniata</taxon>
        <taxon>Vertebrata</taxon>
        <taxon>Euteleostomi</taxon>
        <taxon>Actinopterygii</taxon>
        <taxon>Neopterygii</taxon>
        <taxon>Teleostei</taxon>
        <taxon>Protacanthopterygii</taxon>
        <taxon>Salmoniformes</taxon>
        <taxon>Salmonidae</taxon>
        <taxon>Salmoninae</taxon>
        <taxon>Hucho</taxon>
    </lineage>
</organism>
<keyword evidence="7" id="KW-0548">Nucleotidyltransferase</keyword>
<accession>A0A4W5LP02</accession>
<name>A0A4W5LP02_9TELE</name>
<comment type="pathway">
    <text evidence="1">Glycan biosynthesis; glycogen biosynthesis.</text>
</comment>
<dbReference type="PANTHER" id="PTHR43511">
    <property type="match status" value="1"/>
</dbReference>
<evidence type="ECO:0000256" key="7">
    <source>
        <dbReference type="ARBA" id="ARBA00022695"/>
    </source>
</evidence>
<evidence type="ECO:0000313" key="10">
    <source>
        <dbReference type="Ensembl" id="ENSHHUP00000026900.1"/>
    </source>
</evidence>
<evidence type="ECO:0000256" key="1">
    <source>
        <dbReference type="ARBA" id="ARBA00004964"/>
    </source>
</evidence>
<keyword evidence="6" id="KW-0808">Transferase</keyword>